<feature type="transmembrane region" description="Helical" evidence="10">
    <location>
        <begin position="493"/>
        <end position="519"/>
    </location>
</feature>
<comment type="caution">
    <text evidence="10">Lacks conserved residue(s) required for the propagation of feature annotation.</text>
</comment>
<keyword evidence="6 10" id="KW-0184">Conjugation</keyword>
<dbReference type="Proteomes" id="UP000001471">
    <property type="component" value="Unassembled WGS sequence"/>
</dbReference>
<evidence type="ECO:0000256" key="11">
    <source>
        <dbReference type="SAM" id="MobiDB-lite"/>
    </source>
</evidence>
<accession>B2W6K0</accession>
<feature type="region of interest" description="Disordered" evidence="11">
    <location>
        <begin position="1"/>
        <end position="42"/>
    </location>
</feature>
<dbReference type="eggNOG" id="ENOG502QRP5">
    <property type="taxonomic scope" value="Eukaryota"/>
</dbReference>
<dbReference type="AlphaFoldDB" id="B2W6K0"/>
<keyword evidence="8 10" id="KW-0472">Membrane</keyword>
<dbReference type="STRING" id="426418.B2W6K0"/>
<feature type="transmembrane region" description="Helical" evidence="10">
    <location>
        <begin position="327"/>
        <end position="345"/>
    </location>
</feature>
<dbReference type="PANTHER" id="PTHR31030:SF1">
    <property type="entry name" value="PLASMA MEMBRANE FUSION PROTEIN PRM1"/>
    <property type="match status" value="1"/>
</dbReference>
<protein>
    <recommendedName>
        <fullName evidence="10">Plasma membrane fusion protein PRM1</fullName>
    </recommendedName>
</protein>
<keyword evidence="9" id="KW-0325">Glycoprotein</keyword>
<evidence type="ECO:0000256" key="2">
    <source>
        <dbReference type="ARBA" id="ARBA00004651"/>
    </source>
</evidence>
<comment type="function">
    <text evidence="1 10">Involved in cell fusion during mating by stabilizing the plasma membrane fusion event.</text>
</comment>
<feature type="region of interest" description="Disordered" evidence="11">
    <location>
        <begin position="598"/>
        <end position="649"/>
    </location>
</feature>
<evidence type="ECO:0000256" key="3">
    <source>
        <dbReference type="ARBA" id="ARBA00010780"/>
    </source>
</evidence>
<evidence type="ECO:0000256" key="9">
    <source>
        <dbReference type="ARBA" id="ARBA00023180"/>
    </source>
</evidence>
<gene>
    <name evidence="12" type="ORF">PTRG_05438</name>
</gene>
<dbReference type="GO" id="GO:0005886">
    <property type="term" value="C:plasma membrane"/>
    <property type="evidence" value="ECO:0007669"/>
    <property type="project" value="UniProtKB-SubCell"/>
</dbReference>
<dbReference type="PANTHER" id="PTHR31030">
    <property type="entry name" value="PLASMA MEMBRANE FUSION PROTEIN PRM1"/>
    <property type="match status" value="1"/>
</dbReference>
<feature type="transmembrane region" description="Helical" evidence="10">
    <location>
        <begin position="402"/>
        <end position="431"/>
    </location>
</feature>
<keyword evidence="7 10" id="KW-1133">Transmembrane helix</keyword>
<evidence type="ECO:0000313" key="13">
    <source>
        <dbReference type="Proteomes" id="UP000001471"/>
    </source>
</evidence>
<keyword evidence="5 10" id="KW-0812">Transmembrane</keyword>
<evidence type="ECO:0000256" key="4">
    <source>
        <dbReference type="ARBA" id="ARBA00022475"/>
    </source>
</evidence>
<evidence type="ECO:0000256" key="7">
    <source>
        <dbReference type="ARBA" id="ARBA00022989"/>
    </source>
</evidence>
<reference evidence="13" key="1">
    <citation type="journal article" date="2013" name="G3 (Bethesda)">
        <title>Comparative genomics of a plant-pathogenic fungus, Pyrenophora tritici-repentis, reveals transduplication and the impact of repeat elements on pathogenicity and population divergence.</title>
        <authorList>
            <person name="Manning V.A."/>
            <person name="Pandelova I."/>
            <person name="Dhillon B."/>
            <person name="Wilhelm L.J."/>
            <person name="Goodwin S.B."/>
            <person name="Berlin A.M."/>
            <person name="Figueroa M."/>
            <person name="Freitag M."/>
            <person name="Hane J.K."/>
            <person name="Henrissat B."/>
            <person name="Holman W.H."/>
            <person name="Kodira C.D."/>
            <person name="Martin J."/>
            <person name="Oliver R.P."/>
            <person name="Robbertse B."/>
            <person name="Schackwitz W."/>
            <person name="Schwartz D.C."/>
            <person name="Spatafora J.W."/>
            <person name="Turgeon B.G."/>
            <person name="Yandava C."/>
            <person name="Young S."/>
            <person name="Zhou S."/>
            <person name="Zeng Q."/>
            <person name="Grigoriev I.V."/>
            <person name="Ma L.-J."/>
            <person name="Ciuffetti L.M."/>
        </authorList>
    </citation>
    <scope>NUCLEOTIDE SEQUENCE [LARGE SCALE GENOMIC DNA]</scope>
    <source>
        <strain evidence="13">Pt-1C-BFP</strain>
    </source>
</reference>
<feature type="compositionally biased region" description="Polar residues" evidence="11">
    <location>
        <begin position="629"/>
        <end position="649"/>
    </location>
</feature>
<evidence type="ECO:0000313" key="12">
    <source>
        <dbReference type="EMBL" id="EDU48358.1"/>
    </source>
</evidence>
<dbReference type="GO" id="GO:0043332">
    <property type="term" value="C:mating projection tip"/>
    <property type="evidence" value="ECO:0007669"/>
    <property type="project" value="UniProtKB-UniRule"/>
</dbReference>
<dbReference type="InterPro" id="IPR026777">
    <property type="entry name" value="PRM1"/>
</dbReference>
<evidence type="ECO:0000256" key="1">
    <source>
        <dbReference type="ARBA" id="ARBA00002512"/>
    </source>
</evidence>
<dbReference type="InParanoid" id="B2W6K0"/>
<name>B2W6K0_PYRTR</name>
<evidence type="ECO:0000256" key="5">
    <source>
        <dbReference type="ARBA" id="ARBA00022692"/>
    </source>
</evidence>
<dbReference type="FunCoup" id="B2W6K0">
    <property type="interactions" value="22"/>
</dbReference>
<evidence type="ECO:0000256" key="8">
    <source>
        <dbReference type="ARBA" id="ARBA00023136"/>
    </source>
</evidence>
<comment type="subcellular location">
    <subcellularLocation>
        <location evidence="2 10">Cell membrane</location>
        <topology evidence="2 10">Multi-pass membrane protein</topology>
    </subcellularLocation>
</comment>
<dbReference type="HOGENOM" id="CLU_010191_1_0_1"/>
<dbReference type="OrthoDB" id="5356111at2759"/>
<feature type="region of interest" description="Disordered" evidence="11">
    <location>
        <begin position="530"/>
        <end position="559"/>
    </location>
</feature>
<dbReference type="EMBL" id="DS231619">
    <property type="protein sequence ID" value="EDU48358.1"/>
    <property type="molecule type" value="Genomic_DNA"/>
</dbReference>
<proteinExistence type="inferred from homology"/>
<sequence>MTSSANQQQPFPPVPPSMSAGDSHEMRDYYPPQDAPRPTINQTPNFKPYLGLRARLSQIWINRWTILLLLILVRLLIAIASTDSSLVSARREALSACNQVENIGSSMASMPHYMSKGLNEMTASSVEKAISGLMKMLEMSVTGVEEIILFVIHMMTSTYLCLITLAVSGSLHAAVEIGDAINKQLNETINSVTDDMGDAVKSVSDGINSIMGKLNFNIPGFKKPEINLDDQIKKLKSLEMPPEMTEGLQKLNQSIPTFKDVQNFTDNIIRLPFEEVKKLIKGMDTFEFNRSVLPVPQKEALTFCSDGNSINGFFDDLIELAYNARKIALGVLIAAAILVCVPMAWMETRRYRKMQERAALFQEGHEGMDVVYLASRPTSSGIGLWFGKRFGSARRQAVIRWAWAYATSIPMMFLISLGVAGLFSCFCQYLLLKAIEDKTPELTDQVADFAGKVVSSLNNAELLANPNGKAKDEITEAVDRVIDKLMSGIQNEALISTALVVVWLFIAIGGLVYASIHLFRRDDPELGRNPYIVDPSHDHEPKPSADYPTTAPPQYVPNDYNVNKAAPYTLAPRPFSTFEHNDSIQPATEKVGQVGARAVTESARPGHLRVSSHGQLADPSPADDRAGPFSNQYAQSPYPQEKQQQNPFI</sequence>
<dbReference type="GO" id="GO:0032220">
    <property type="term" value="P:plasma membrane fusion involved in cytogamy"/>
    <property type="evidence" value="ECO:0007669"/>
    <property type="project" value="TreeGrafter"/>
</dbReference>
<comment type="similarity">
    <text evidence="3 10">Belongs to the PRM1 family.</text>
</comment>
<evidence type="ECO:0000256" key="6">
    <source>
        <dbReference type="ARBA" id="ARBA00022971"/>
    </source>
</evidence>
<feature type="transmembrane region" description="Helical" evidence="10">
    <location>
        <begin position="60"/>
        <end position="80"/>
    </location>
</feature>
<organism evidence="12 13">
    <name type="scientific">Pyrenophora tritici-repentis (strain Pt-1C-BFP)</name>
    <name type="common">Wheat tan spot fungus</name>
    <name type="synonym">Drechslera tritici-repentis</name>
    <dbReference type="NCBI Taxonomy" id="426418"/>
    <lineage>
        <taxon>Eukaryota</taxon>
        <taxon>Fungi</taxon>
        <taxon>Dikarya</taxon>
        <taxon>Ascomycota</taxon>
        <taxon>Pezizomycotina</taxon>
        <taxon>Dothideomycetes</taxon>
        <taxon>Pleosporomycetidae</taxon>
        <taxon>Pleosporales</taxon>
        <taxon>Pleosporineae</taxon>
        <taxon>Pleosporaceae</taxon>
        <taxon>Pyrenophora</taxon>
    </lineage>
</organism>
<evidence type="ECO:0000256" key="10">
    <source>
        <dbReference type="RuleBase" id="RU366035"/>
    </source>
</evidence>
<keyword evidence="4 10" id="KW-1003">Cell membrane</keyword>